<dbReference type="Gene3D" id="3.40.50.720">
    <property type="entry name" value="NAD(P)-binding Rossmann-like Domain"/>
    <property type="match status" value="1"/>
</dbReference>
<dbReference type="Gene3D" id="1.10.10.60">
    <property type="entry name" value="Homeodomain-like"/>
    <property type="match status" value="1"/>
</dbReference>
<dbReference type="Gene3D" id="3.90.25.10">
    <property type="entry name" value="UDP-galactose 4-epimerase, domain 1"/>
    <property type="match status" value="1"/>
</dbReference>
<reference evidence="5" key="1">
    <citation type="submission" date="2021-01" db="EMBL/GenBank/DDBJ databases">
        <authorList>
            <consortium name="Genoscope - CEA"/>
            <person name="William W."/>
        </authorList>
    </citation>
    <scope>NUCLEOTIDE SEQUENCE</scope>
</reference>
<dbReference type="EMBL" id="HG994356">
    <property type="protein sequence ID" value="CAF2144245.1"/>
    <property type="molecule type" value="Genomic_DNA"/>
</dbReference>
<evidence type="ECO:0000313" key="5">
    <source>
        <dbReference type="EMBL" id="CAF2144245.1"/>
    </source>
</evidence>
<organism evidence="5">
    <name type="scientific">Brassica napus</name>
    <name type="common">Rape</name>
    <dbReference type="NCBI Taxonomy" id="3708"/>
    <lineage>
        <taxon>Eukaryota</taxon>
        <taxon>Viridiplantae</taxon>
        <taxon>Streptophyta</taxon>
        <taxon>Embryophyta</taxon>
        <taxon>Tracheophyta</taxon>
        <taxon>Spermatophyta</taxon>
        <taxon>Magnoliopsida</taxon>
        <taxon>eudicotyledons</taxon>
        <taxon>Gunneridae</taxon>
        <taxon>Pentapetalae</taxon>
        <taxon>rosids</taxon>
        <taxon>malvids</taxon>
        <taxon>Brassicales</taxon>
        <taxon>Brassicaceae</taxon>
        <taxon>Brassiceae</taxon>
        <taxon>Brassica</taxon>
    </lineage>
</organism>
<evidence type="ECO:0000256" key="1">
    <source>
        <dbReference type="ARBA" id="ARBA00007637"/>
    </source>
</evidence>
<dbReference type="InterPro" id="IPR001509">
    <property type="entry name" value="Epimerase_deHydtase"/>
</dbReference>
<proteinExistence type="inferred from homology"/>
<feature type="domain" description="NAD-dependent epimerase/dehydratase" evidence="4">
    <location>
        <begin position="307"/>
        <end position="533"/>
    </location>
</feature>
<evidence type="ECO:0000259" key="4">
    <source>
        <dbReference type="Pfam" id="PF01370"/>
    </source>
</evidence>
<comment type="similarity">
    <text evidence="1">Belongs to the NAD(P)-dependent epimerase/dehydratase family.</text>
</comment>
<evidence type="ECO:0000256" key="2">
    <source>
        <dbReference type="ARBA" id="ARBA00023027"/>
    </source>
</evidence>
<dbReference type="GO" id="GO:0051287">
    <property type="term" value="F:NAD binding"/>
    <property type="evidence" value="ECO:0007669"/>
    <property type="project" value="InterPro"/>
</dbReference>
<dbReference type="GO" id="GO:0047918">
    <property type="term" value="F:GDP-mannose 3,5-epimerase activity"/>
    <property type="evidence" value="ECO:0007669"/>
    <property type="project" value="InterPro"/>
</dbReference>
<sequence length="683" mass="76454">MTMANDFGYSTSFSALHTSVEDRYPNSFYGSSGQELMNNPVPCQVVSGGNSGGYMFPSPSGFCNVSPLSTHGRASQTQPPVATTPSDRLAMQDCFLEAQSMNHPLPEFSDPLDEFFDFSDHVPALNPQAESSDVMVGSTVEVHEKSEWQSWADQLMSVDNGSEPNWSELLGDPSPHNLTPPTPSLDVPRQEVVANQQQHQVVSLEEQLNSSASGGATTKQRMRWTPELHEAFVEAVNQLGGSERCQLLFMYLIGTGTRGTRFRSTMCNLTILCYRMASTTNGSTDYGAYTYEDLSRELYWPSHKLKISITGAGGFIASHIARRLKHEGHYVIASDWKKNEHMTEDMFCDEFHLVDLRVMENCLKVTDGVDHVFNLAADMGGMGFIQSNHSVIMYNNTMISFNMIEAARINGIKRFFYASSACIYPEFKQLETTNVSLKESDAWPAEPQDAYGLEKLATEELCKHYNKDFGIECRIGRFHNIYGPFGTWKGGREKAPAAFCRKALTSTDRFEMWGDGLQTRSFTFIDECVEGVLSERLINIFSYKTFYYRISISLNINLNVTALLTKSDFREPVNIGSDEMVSMNEMAEMVLSFEEKKLPIHHIPGPEGVRGRNSDNNLIKEKLGWAPTMRLKEGLRITYFWIKEQIEKEKAKGSDVSLYGSSKVVGTQAPVQLGSLRAADGKE</sequence>
<protein>
    <submittedName>
        <fullName evidence="5">(rape) hypothetical protein</fullName>
    </submittedName>
</protein>
<gene>
    <name evidence="5" type="ORF">DARMORV10_A02P38270.1</name>
</gene>
<accession>A0A816XBM5</accession>
<dbReference type="PANTHER" id="PTHR43574">
    <property type="entry name" value="EPIMERASE-RELATED"/>
    <property type="match status" value="1"/>
</dbReference>
<dbReference type="InterPro" id="IPR033890">
    <property type="entry name" value="GDP-Man_epi"/>
</dbReference>
<name>A0A816XBM5_BRANA</name>
<dbReference type="Proteomes" id="UP001295469">
    <property type="component" value="Chromosome A02"/>
</dbReference>
<keyword evidence="2" id="KW-0520">NAD</keyword>
<keyword evidence="3" id="KW-0413">Isomerase</keyword>
<dbReference type="Pfam" id="PF01370">
    <property type="entry name" value="Epimerase"/>
    <property type="match status" value="1"/>
</dbReference>
<dbReference type="SUPFAM" id="SSF51735">
    <property type="entry name" value="NAD(P)-binding Rossmann-fold domains"/>
    <property type="match status" value="1"/>
</dbReference>
<dbReference type="AlphaFoldDB" id="A0A816XBM5"/>
<evidence type="ECO:0000256" key="3">
    <source>
        <dbReference type="ARBA" id="ARBA00023235"/>
    </source>
</evidence>
<dbReference type="CDD" id="cd05273">
    <property type="entry name" value="GME-like_SDR_e"/>
    <property type="match status" value="1"/>
</dbReference>
<dbReference type="InterPro" id="IPR036291">
    <property type="entry name" value="NAD(P)-bd_dom_sf"/>
</dbReference>